<dbReference type="AlphaFoldDB" id="A0A941ES75"/>
<dbReference type="InterPro" id="IPR000073">
    <property type="entry name" value="AB_hydrolase_1"/>
</dbReference>
<dbReference type="GO" id="GO:0016020">
    <property type="term" value="C:membrane"/>
    <property type="evidence" value="ECO:0007669"/>
    <property type="project" value="TreeGrafter"/>
</dbReference>
<proteinExistence type="inferred from homology"/>
<accession>A0A941ES75</accession>
<evidence type="ECO:0000313" key="4">
    <source>
        <dbReference type="EMBL" id="MBR7836106.1"/>
    </source>
</evidence>
<evidence type="ECO:0000256" key="2">
    <source>
        <dbReference type="ARBA" id="ARBA00022801"/>
    </source>
</evidence>
<dbReference type="Gene3D" id="3.40.50.1820">
    <property type="entry name" value="alpha/beta hydrolase"/>
    <property type="match status" value="1"/>
</dbReference>
<keyword evidence="5" id="KW-1185">Reference proteome</keyword>
<sequence length="294" mass="32397">MGERTAYVTTDDGCALWTVRSGGGDGGPGSGPFAEAGHGFVLCHGGPGFWDTLGPIARMLEDFGPVVRWDQRGGGRSRWRPPYTMARFLADLDQVRRYHGFEQVTVLGHSFGAMLALRYALDPAYAGRVRRLVYVAGVGLGWAWRDEHSARARLAAEPYAERSARLNALGDRTATQERELRLLKLAVEFPDRDRALDLAATQVLELFPEDEVAAPLNAEMRAWSEAELIERCRALAVPALILDGARDLRPRWAVDSLAEALPHCTRAEFADAGHFPWLDEPAAFAARLRAFVNA</sequence>
<dbReference type="PANTHER" id="PTHR43798:SF33">
    <property type="entry name" value="HYDROLASE, PUTATIVE (AFU_ORTHOLOGUE AFUA_2G14860)-RELATED"/>
    <property type="match status" value="1"/>
</dbReference>
<dbReference type="InterPro" id="IPR002410">
    <property type="entry name" value="Peptidase_S33"/>
</dbReference>
<feature type="domain" description="AB hydrolase-1" evidence="3">
    <location>
        <begin position="40"/>
        <end position="286"/>
    </location>
</feature>
<dbReference type="Pfam" id="PF12697">
    <property type="entry name" value="Abhydrolase_6"/>
    <property type="match status" value="1"/>
</dbReference>
<dbReference type="InterPro" id="IPR050266">
    <property type="entry name" value="AB_hydrolase_sf"/>
</dbReference>
<name>A0A941ES75_9ACTN</name>
<dbReference type="PANTHER" id="PTHR43798">
    <property type="entry name" value="MONOACYLGLYCEROL LIPASE"/>
    <property type="match status" value="1"/>
</dbReference>
<dbReference type="GO" id="GO:0006508">
    <property type="term" value="P:proteolysis"/>
    <property type="evidence" value="ECO:0007669"/>
    <property type="project" value="InterPro"/>
</dbReference>
<keyword evidence="2 4" id="KW-0378">Hydrolase</keyword>
<reference evidence="4" key="1">
    <citation type="submission" date="2021-04" db="EMBL/GenBank/DDBJ databases">
        <title>Genome based classification of Actinospica acidithermotolerans sp. nov., an actinobacterium isolated from an Indonesian hot spring.</title>
        <authorList>
            <person name="Kusuma A.B."/>
            <person name="Putra K.E."/>
            <person name="Nafisah S."/>
            <person name="Loh J."/>
            <person name="Nouioui I."/>
            <person name="Goodfellow M."/>
        </authorList>
    </citation>
    <scope>NUCLEOTIDE SEQUENCE</scope>
    <source>
        <strain evidence="4">CSCA 57</strain>
    </source>
</reference>
<dbReference type="RefSeq" id="WP_212530597.1">
    <property type="nucleotide sequence ID" value="NZ_JAGSOG010000125.1"/>
</dbReference>
<evidence type="ECO:0000256" key="1">
    <source>
        <dbReference type="ARBA" id="ARBA00010088"/>
    </source>
</evidence>
<evidence type="ECO:0000313" key="5">
    <source>
        <dbReference type="Proteomes" id="UP000675781"/>
    </source>
</evidence>
<dbReference type="Proteomes" id="UP000675781">
    <property type="component" value="Unassembled WGS sequence"/>
</dbReference>
<dbReference type="PRINTS" id="PR00793">
    <property type="entry name" value="PROAMNOPTASE"/>
</dbReference>
<dbReference type="InterPro" id="IPR029058">
    <property type="entry name" value="AB_hydrolase_fold"/>
</dbReference>
<dbReference type="GO" id="GO:0004177">
    <property type="term" value="F:aminopeptidase activity"/>
    <property type="evidence" value="ECO:0007669"/>
    <property type="project" value="UniProtKB-EC"/>
</dbReference>
<protein>
    <submittedName>
        <fullName evidence="4">Alpha/beta fold hydrolase</fullName>
    </submittedName>
</protein>
<organism evidence="4 5">
    <name type="scientific">Actinospica durhamensis</name>
    <dbReference type="NCBI Taxonomy" id="1508375"/>
    <lineage>
        <taxon>Bacteria</taxon>
        <taxon>Bacillati</taxon>
        <taxon>Actinomycetota</taxon>
        <taxon>Actinomycetes</taxon>
        <taxon>Catenulisporales</taxon>
        <taxon>Actinospicaceae</taxon>
        <taxon>Actinospica</taxon>
    </lineage>
</organism>
<dbReference type="SUPFAM" id="SSF53474">
    <property type="entry name" value="alpha/beta-Hydrolases"/>
    <property type="match status" value="1"/>
</dbReference>
<comment type="caution">
    <text evidence="4">The sequence shown here is derived from an EMBL/GenBank/DDBJ whole genome shotgun (WGS) entry which is preliminary data.</text>
</comment>
<evidence type="ECO:0000259" key="3">
    <source>
        <dbReference type="Pfam" id="PF12697"/>
    </source>
</evidence>
<gene>
    <name evidence="4" type="ORF">KDL01_22710</name>
</gene>
<dbReference type="EMBL" id="JAGSOG010000125">
    <property type="protein sequence ID" value="MBR7836106.1"/>
    <property type="molecule type" value="Genomic_DNA"/>
</dbReference>
<comment type="similarity">
    <text evidence="1">Belongs to the peptidase S33 family.</text>
</comment>